<protein>
    <submittedName>
        <fullName evidence="1">Uncharacterized protein</fullName>
    </submittedName>
</protein>
<reference evidence="1 2" key="1">
    <citation type="submission" date="2016-10" db="EMBL/GenBank/DDBJ databases">
        <authorList>
            <person name="de Groot N.N."/>
        </authorList>
    </citation>
    <scope>NUCLEOTIDE SEQUENCE [LARGE SCALE GENOMIC DNA]</scope>
    <source>
        <strain evidence="1 2">CGMCC 1.7005</strain>
    </source>
</reference>
<dbReference type="EMBL" id="FPAS01000003">
    <property type="protein sequence ID" value="SFT75107.1"/>
    <property type="molecule type" value="Genomic_DNA"/>
</dbReference>
<accession>A0A1I7AJK1</accession>
<evidence type="ECO:0000313" key="2">
    <source>
        <dbReference type="Proteomes" id="UP000236454"/>
    </source>
</evidence>
<proteinExistence type="predicted"/>
<dbReference type="Proteomes" id="UP000236454">
    <property type="component" value="Unassembled WGS sequence"/>
</dbReference>
<evidence type="ECO:0000313" key="1">
    <source>
        <dbReference type="EMBL" id="SFT75107.1"/>
    </source>
</evidence>
<dbReference type="OrthoDB" id="674379at2"/>
<dbReference type="AlphaFoldDB" id="A0A1I7AJK1"/>
<keyword evidence="2" id="KW-1185">Reference proteome</keyword>
<dbReference type="STRING" id="477690.SAMN05216474_2154"/>
<gene>
    <name evidence="1" type="ORF">SAMN05216474_2154</name>
</gene>
<name>A0A1I7AJK1_9FLAO</name>
<organism evidence="1 2">
    <name type="scientific">Lishizhenia tianjinensis</name>
    <dbReference type="NCBI Taxonomy" id="477690"/>
    <lineage>
        <taxon>Bacteria</taxon>
        <taxon>Pseudomonadati</taxon>
        <taxon>Bacteroidota</taxon>
        <taxon>Flavobacteriia</taxon>
        <taxon>Flavobacteriales</taxon>
        <taxon>Crocinitomicaceae</taxon>
        <taxon>Lishizhenia</taxon>
    </lineage>
</organism>
<dbReference type="RefSeq" id="WP_090249282.1">
    <property type="nucleotide sequence ID" value="NZ_FPAS01000003.1"/>
</dbReference>
<sequence>MTEGLAIEIAERKMKELGVGDNYLIRLRHFQIPPASKIELDAENELLILVKPDEYVKMYSKAGIFNLRDNRINEMQYIHRGKTWIINQETKRYLQVKIIQVIPNIKLK</sequence>